<dbReference type="OMA" id="RMCKACH"/>
<dbReference type="InterPro" id="IPR013083">
    <property type="entry name" value="Znf_RING/FYVE/PHD"/>
</dbReference>
<evidence type="ECO:0000259" key="8">
    <source>
        <dbReference type="PROSITE" id="PS50089"/>
    </source>
</evidence>
<dbReference type="InterPro" id="IPR017900">
    <property type="entry name" value="4Fe4S_Fe_S_CS"/>
</dbReference>
<evidence type="ECO:0000256" key="3">
    <source>
        <dbReference type="ARBA" id="ARBA00022723"/>
    </source>
</evidence>
<keyword evidence="4 7" id="KW-0863">Zinc-finger</keyword>
<evidence type="ECO:0000313" key="11">
    <source>
        <dbReference type="Proteomes" id="UP000215914"/>
    </source>
</evidence>
<keyword evidence="3" id="KW-0479">Metal-binding</keyword>
<keyword evidence="5" id="KW-0862">Zinc</keyword>
<evidence type="ECO:0000256" key="5">
    <source>
        <dbReference type="ARBA" id="ARBA00022833"/>
    </source>
</evidence>
<keyword evidence="2" id="KW-0934">Plastid</keyword>
<dbReference type="InParanoid" id="A0A251SWP5"/>
<sequence length="298" mass="33912">MQLIWAVEACSSSQPSFNFLISNHMMMIDATTTADAVFPMYHTVFAHPESDLTFSLPLSRKRKTIGDPNGNWNPNDSCTTYSYLREDISSLIQQQQFEMDQFVARHNEKVRREMEQKRRRNSMKLISAIEENVTHRLRAKEEEIANMRKINYALEDKVKSLCIENQIWRELAQTNEATANALRSNLKQVLEQVVHGGYRRYNMEAGEESAATMAVVDDVLSCCESNNENECMLAEQDTGNSNTNSNNNRLCKRCGEAESCVLLLPCRHLCLCRVCVSCVDICPICKSAKNISVHVQLS</sequence>
<gene>
    <name evidence="10" type="ORF">HannXRQ_Chr13g0407951</name>
    <name evidence="9" type="ORF">HanXRQr2_Chr13g0595441</name>
</gene>
<dbReference type="PROSITE" id="PS00198">
    <property type="entry name" value="4FE4S_FER_1"/>
    <property type="match status" value="1"/>
</dbReference>
<reference evidence="9" key="3">
    <citation type="submission" date="2020-06" db="EMBL/GenBank/DDBJ databases">
        <title>Helianthus annuus Genome sequencing and assembly Release 2.</title>
        <authorList>
            <person name="Gouzy J."/>
            <person name="Langlade N."/>
            <person name="Munos S."/>
        </authorList>
    </citation>
    <scope>NUCLEOTIDE SEQUENCE</scope>
    <source>
        <tissue evidence="9">Leaves</tissue>
    </source>
</reference>
<evidence type="ECO:0000256" key="4">
    <source>
        <dbReference type="ARBA" id="ARBA00022771"/>
    </source>
</evidence>
<keyword evidence="11" id="KW-1185">Reference proteome</keyword>
<evidence type="ECO:0000313" key="10">
    <source>
        <dbReference type="EMBL" id="OTG01981.1"/>
    </source>
</evidence>
<proteinExistence type="predicted"/>
<dbReference type="FunCoup" id="A0A251SWP5">
    <property type="interactions" value="270"/>
</dbReference>
<dbReference type="EMBL" id="MNCJ02000328">
    <property type="protein sequence ID" value="KAF5774022.1"/>
    <property type="molecule type" value="Genomic_DNA"/>
</dbReference>
<reference evidence="10" key="2">
    <citation type="submission" date="2017-02" db="EMBL/GenBank/DDBJ databases">
        <title>Sunflower complete genome.</title>
        <authorList>
            <person name="Langlade N."/>
            <person name="Munos S."/>
        </authorList>
    </citation>
    <scope>NUCLEOTIDE SEQUENCE [LARGE SCALE GENOMIC DNA]</scope>
    <source>
        <tissue evidence="10">Leaves</tissue>
    </source>
</reference>
<dbReference type="STRING" id="4232.A0A251SWP5"/>
<dbReference type="Gramene" id="mRNA:HanXRQr2_Chr13g0595441">
    <property type="protein sequence ID" value="mRNA:HanXRQr2_Chr13g0595441"/>
    <property type="gene ID" value="HanXRQr2_Chr13g0595441"/>
</dbReference>
<reference evidence="9 11" key="1">
    <citation type="journal article" date="2017" name="Nature">
        <title>The sunflower genome provides insights into oil metabolism, flowering and Asterid evolution.</title>
        <authorList>
            <person name="Badouin H."/>
            <person name="Gouzy J."/>
            <person name="Grassa C.J."/>
            <person name="Murat F."/>
            <person name="Staton S.E."/>
            <person name="Cottret L."/>
            <person name="Lelandais-Briere C."/>
            <person name="Owens G.L."/>
            <person name="Carrere S."/>
            <person name="Mayjonade B."/>
            <person name="Legrand L."/>
            <person name="Gill N."/>
            <person name="Kane N.C."/>
            <person name="Bowers J.E."/>
            <person name="Hubner S."/>
            <person name="Bellec A."/>
            <person name="Berard A."/>
            <person name="Berges H."/>
            <person name="Blanchet N."/>
            <person name="Boniface M.C."/>
            <person name="Brunel D."/>
            <person name="Catrice O."/>
            <person name="Chaidir N."/>
            <person name="Claudel C."/>
            <person name="Donnadieu C."/>
            <person name="Faraut T."/>
            <person name="Fievet G."/>
            <person name="Helmstetter N."/>
            <person name="King M."/>
            <person name="Knapp S.J."/>
            <person name="Lai Z."/>
            <person name="Le Paslier M.C."/>
            <person name="Lippi Y."/>
            <person name="Lorenzon L."/>
            <person name="Mandel J.R."/>
            <person name="Marage G."/>
            <person name="Marchand G."/>
            <person name="Marquand E."/>
            <person name="Bret-Mestries E."/>
            <person name="Morien E."/>
            <person name="Nambeesan S."/>
            <person name="Nguyen T."/>
            <person name="Pegot-Espagnet P."/>
            <person name="Pouilly N."/>
            <person name="Raftis F."/>
            <person name="Sallet E."/>
            <person name="Schiex T."/>
            <person name="Thomas J."/>
            <person name="Vandecasteele C."/>
            <person name="Vares D."/>
            <person name="Vear F."/>
            <person name="Vautrin S."/>
            <person name="Crespi M."/>
            <person name="Mangin B."/>
            <person name="Burke J.M."/>
            <person name="Salse J."/>
            <person name="Munos S."/>
            <person name="Vincourt P."/>
            <person name="Rieseberg L.H."/>
            <person name="Langlade N.B."/>
        </authorList>
    </citation>
    <scope>NUCLEOTIDE SEQUENCE [LARGE SCALE GENOMIC DNA]</scope>
    <source>
        <strain evidence="11">cv. SF193</strain>
        <tissue evidence="9">Leaves</tissue>
    </source>
</reference>
<dbReference type="GO" id="GO:0004842">
    <property type="term" value="F:ubiquitin-protein transferase activity"/>
    <property type="evidence" value="ECO:0000318"/>
    <property type="project" value="GO_Central"/>
</dbReference>
<dbReference type="AlphaFoldDB" id="A0A251SWP5"/>
<keyword evidence="1" id="KW-0150">Chloroplast</keyword>
<keyword evidence="6" id="KW-0793">Thylakoid</keyword>
<dbReference type="PANTHER" id="PTHR42647:SF12">
    <property type="entry name" value="BOI-RELATED E3 UBIQUITIN-PROTEIN LIGASE 2-RELATED"/>
    <property type="match status" value="1"/>
</dbReference>
<dbReference type="GO" id="GO:0008270">
    <property type="term" value="F:zinc ion binding"/>
    <property type="evidence" value="ECO:0007669"/>
    <property type="project" value="UniProtKB-KW"/>
</dbReference>
<accession>A0A251SWP5</accession>
<evidence type="ECO:0000313" key="9">
    <source>
        <dbReference type="EMBL" id="KAF5774022.1"/>
    </source>
</evidence>
<dbReference type="Pfam" id="PF13920">
    <property type="entry name" value="zf-C3HC4_3"/>
    <property type="match status" value="1"/>
</dbReference>
<organism evidence="10 11">
    <name type="scientific">Helianthus annuus</name>
    <name type="common">Common sunflower</name>
    <dbReference type="NCBI Taxonomy" id="4232"/>
    <lineage>
        <taxon>Eukaryota</taxon>
        <taxon>Viridiplantae</taxon>
        <taxon>Streptophyta</taxon>
        <taxon>Embryophyta</taxon>
        <taxon>Tracheophyta</taxon>
        <taxon>Spermatophyta</taxon>
        <taxon>Magnoliopsida</taxon>
        <taxon>eudicotyledons</taxon>
        <taxon>Gunneridae</taxon>
        <taxon>Pentapetalae</taxon>
        <taxon>asterids</taxon>
        <taxon>campanulids</taxon>
        <taxon>Asterales</taxon>
        <taxon>Asteraceae</taxon>
        <taxon>Asteroideae</taxon>
        <taxon>Heliantheae alliance</taxon>
        <taxon>Heliantheae</taxon>
        <taxon>Helianthus</taxon>
    </lineage>
</organism>
<name>A0A251SWP5_HELAN</name>
<dbReference type="PANTHER" id="PTHR42647">
    <property type="entry name" value="SBP (S-RIBONUCLEASE BINDING PROTEIN) FAMILY PROTEIN"/>
    <property type="match status" value="1"/>
</dbReference>
<feature type="domain" description="RING-type" evidence="8">
    <location>
        <begin position="251"/>
        <end position="286"/>
    </location>
</feature>
<dbReference type="GO" id="GO:0043067">
    <property type="term" value="P:regulation of programmed cell death"/>
    <property type="evidence" value="ECO:0000318"/>
    <property type="project" value="GO_Central"/>
</dbReference>
<protein>
    <submittedName>
        <fullName evidence="10">Putative zinc finger, RING-type, 4Fe-4S ferredoxin, iron-sulfur binding, conserved site</fullName>
    </submittedName>
    <submittedName>
        <fullName evidence="9">Transcription factor C2H2 family</fullName>
    </submittedName>
</protein>
<evidence type="ECO:0000256" key="1">
    <source>
        <dbReference type="ARBA" id="ARBA00022528"/>
    </source>
</evidence>
<dbReference type="PROSITE" id="PS50089">
    <property type="entry name" value="ZF_RING_2"/>
    <property type="match status" value="1"/>
</dbReference>
<evidence type="ECO:0000256" key="6">
    <source>
        <dbReference type="ARBA" id="ARBA00023078"/>
    </source>
</evidence>
<dbReference type="InterPro" id="IPR001841">
    <property type="entry name" value="Znf_RING"/>
</dbReference>
<evidence type="ECO:0000256" key="7">
    <source>
        <dbReference type="PROSITE-ProRule" id="PRU00175"/>
    </source>
</evidence>
<dbReference type="Gene3D" id="3.30.40.10">
    <property type="entry name" value="Zinc/RING finger domain, C3HC4 (zinc finger)"/>
    <property type="match status" value="1"/>
</dbReference>
<dbReference type="CDD" id="cd16649">
    <property type="entry name" value="mRING-HC-C3HC5_CGRF1-like"/>
    <property type="match status" value="1"/>
</dbReference>
<evidence type="ECO:0000256" key="2">
    <source>
        <dbReference type="ARBA" id="ARBA00022640"/>
    </source>
</evidence>
<dbReference type="Proteomes" id="UP000215914">
    <property type="component" value="Chromosome 13"/>
</dbReference>
<dbReference type="EMBL" id="CM007902">
    <property type="protein sequence ID" value="OTG01981.1"/>
    <property type="molecule type" value="Genomic_DNA"/>
</dbReference>